<dbReference type="InterPro" id="IPR000807">
    <property type="entry name" value="ImidazoleglycerolP_deHydtase"/>
</dbReference>
<dbReference type="InterPro" id="IPR006549">
    <property type="entry name" value="HAD-SF_hydro_IIIA"/>
</dbReference>
<dbReference type="SUPFAM" id="SSF54211">
    <property type="entry name" value="Ribosomal protein S5 domain 2-like"/>
    <property type="match status" value="2"/>
</dbReference>
<dbReference type="PANTHER" id="PTHR23133">
    <property type="entry name" value="IMIDAZOLEGLYCEROL-PHOSPHATE DEHYDRATASE HIS7"/>
    <property type="match status" value="1"/>
</dbReference>
<keyword evidence="5 12" id="KW-0479">Metal-binding</keyword>
<comment type="caution">
    <text evidence="12">Lacks conserved residue(s) required for the propagation of feature annotation.</text>
</comment>
<dbReference type="GO" id="GO:0000105">
    <property type="term" value="P:L-histidine biosynthetic process"/>
    <property type="evidence" value="ECO:0007669"/>
    <property type="project" value="UniProtKB-UniRule"/>
</dbReference>
<dbReference type="NCBIfam" id="NF002111">
    <property type="entry name" value="PRK00951.2-1"/>
    <property type="match status" value="1"/>
</dbReference>
<dbReference type="PANTHER" id="PTHR23133:SF2">
    <property type="entry name" value="IMIDAZOLEGLYCEROL-PHOSPHATE DEHYDRATASE"/>
    <property type="match status" value="1"/>
</dbReference>
<dbReference type="NCBIfam" id="TIGR01261">
    <property type="entry name" value="hisB_Nterm"/>
    <property type="match status" value="1"/>
</dbReference>
<reference evidence="15 16" key="1">
    <citation type="submission" date="2018-08" db="EMBL/GenBank/DDBJ databases">
        <title>A genome reference for cultivated species of the human gut microbiota.</title>
        <authorList>
            <person name="Zou Y."/>
            <person name="Xue W."/>
            <person name="Luo G."/>
        </authorList>
    </citation>
    <scope>NUCLEOTIDE SEQUENCE [LARGE SCALE GENOMIC DNA]</scope>
    <source>
        <strain evidence="14 16">AF25-6</strain>
        <strain evidence="13 15">TF03-6</strain>
    </source>
</reference>
<comment type="pathway">
    <text evidence="12">Amino-acid biosynthesis; L-histidine biosynthesis; L-histidine from 5-phospho-alpha-D-ribose 1-diphosphate: step 8/9.</text>
</comment>
<evidence type="ECO:0000313" key="16">
    <source>
        <dbReference type="Proteomes" id="UP000284161"/>
    </source>
</evidence>
<evidence type="ECO:0000256" key="5">
    <source>
        <dbReference type="ARBA" id="ARBA00022723"/>
    </source>
</evidence>
<gene>
    <name evidence="12" type="primary">hisB</name>
    <name evidence="14" type="ORF">DWY58_05550</name>
    <name evidence="13" type="ORF">DXC34_01670</name>
</gene>
<dbReference type="GO" id="GO:0005737">
    <property type="term" value="C:cytoplasm"/>
    <property type="evidence" value="ECO:0007669"/>
    <property type="project" value="UniProtKB-SubCell"/>
</dbReference>
<evidence type="ECO:0000313" key="14">
    <source>
        <dbReference type="EMBL" id="RGR28732.1"/>
    </source>
</evidence>
<dbReference type="NCBIfam" id="TIGR01662">
    <property type="entry name" value="HAD-SF-IIIA"/>
    <property type="match status" value="1"/>
</dbReference>
<evidence type="ECO:0000256" key="1">
    <source>
        <dbReference type="ARBA" id="ARBA00001946"/>
    </source>
</evidence>
<keyword evidence="10 12" id="KW-0511">Multifunctional enzyme</keyword>
<comment type="cofactor">
    <cofactor evidence="1 12">
        <name>Mg(2+)</name>
        <dbReference type="ChEBI" id="CHEBI:18420"/>
    </cofactor>
</comment>
<evidence type="ECO:0000256" key="7">
    <source>
        <dbReference type="ARBA" id="ARBA00022842"/>
    </source>
</evidence>
<dbReference type="InterPro" id="IPR020565">
    <property type="entry name" value="ImidazoleglycerP_deHydtase_CS"/>
</dbReference>
<keyword evidence="8 12" id="KW-0368">Histidine biosynthesis</keyword>
<evidence type="ECO:0000256" key="8">
    <source>
        <dbReference type="ARBA" id="ARBA00023102"/>
    </source>
</evidence>
<dbReference type="InterPro" id="IPR005954">
    <property type="entry name" value="HisB_N"/>
</dbReference>
<comment type="caution">
    <text evidence="13">The sequence shown here is derived from an EMBL/GenBank/DDBJ whole genome shotgun (WGS) entry which is preliminary data.</text>
</comment>
<dbReference type="GO" id="GO:0004424">
    <property type="term" value="F:imidazoleglycerol-phosphate dehydratase activity"/>
    <property type="evidence" value="ECO:0007669"/>
    <property type="project" value="UniProtKB-UniRule"/>
</dbReference>
<dbReference type="HAMAP" id="MF_00076">
    <property type="entry name" value="HisB"/>
    <property type="match status" value="1"/>
</dbReference>
<accession>A0A3E4UT32</accession>
<feature type="binding site" evidence="12">
    <location>
        <position position="8"/>
    </location>
    <ligand>
        <name>Mg(2+)</name>
        <dbReference type="ChEBI" id="CHEBI:18420"/>
    </ligand>
</feature>
<dbReference type="CDD" id="cd07914">
    <property type="entry name" value="IGPD"/>
    <property type="match status" value="1"/>
</dbReference>
<dbReference type="Pfam" id="PF00475">
    <property type="entry name" value="IGPD"/>
    <property type="match status" value="1"/>
</dbReference>
<evidence type="ECO:0000313" key="15">
    <source>
        <dbReference type="Proteomes" id="UP000261223"/>
    </source>
</evidence>
<comment type="similarity">
    <text evidence="12">In the N-terminal section; belongs to the histidinol-phosphatase family.</text>
</comment>
<dbReference type="InterPro" id="IPR020568">
    <property type="entry name" value="Ribosomal_Su5_D2-typ_SF"/>
</dbReference>
<dbReference type="InterPro" id="IPR020566">
    <property type="entry name" value="His_synth_bifunc_HisB"/>
</dbReference>
<proteinExistence type="inferred from homology"/>
<dbReference type="EC" id="3.1.3.15" evidence="12"/>
<dbReference type="EMBL" id="QRUB01000003">
    <property type="protein sequence ID" value="RGR28732.1"/>
    <property type="molecule type" value="Genomic_DNA"/>
</dbReference>
<dbReference type="InterPro" id="IPR036412">
    <property type="entry name" value="HAD-like_sf"/>
</dbReference>
<evidence type="ECO:0000256" key="10">
    <source>
        <dbReference type="ARBA" id="ARBA00023268"/>
    </source>
</evidence>
<keyword evidence="3 12" id="KW-0963">Cytoplasm</keyword>
<feature type="active site" description="Proton donor" evidence="12">
    <location>
        <position position="10"/>
    </location>
</feature>
<evidence type="ECO:0000256" key="2">
    <source>
        <dbReference type="ARBA" id="ARBA00005047"/>
    </source>
</evidence>
<organism evidence="13 15">
    <name type="scientific">Bacteroides stercoris</name>
    <dbReference type="NCBI Taxonomy" id="46506"/>
    <lineage>
        <taxon>Bacteria</taxon>
        <taxon>Pseudomonadati</taxon>
        <taxon>Bacteroidota</taxon>
        <taxon>Bacteroidia</taxon>
        <taxon>Bacteroidales</taxon>
        <taxon>Bacteroidaceae</taxon>
        <taxon>Bacteroides</taxon>
    </lineage>
</organism>
<dbReference type="GO" id="GO:0046872">
    <property type="term" value="F:metal ion binding"/>
    <property type="evidence" value="ECO:0007669"/>
    <property type="project" value="UniProtKB-KW"/>
</dbReference>
<name>A0A3E4UT32_BACSE</name>
<dbReference type="NCBIfam" id="TIGR01656">
    <property type="entry name" value="Histidinol-ppas"/>
    <property type="match status" value="1"/>
</dbReference>
<comment type="subcellular location">
    <subcellularLocation>
        <location evidence="12">Cytoplasm</location>
    </subcellularLocation>
</comment>
<feature type="active site" description="Nucleophile" evidence="12">
    <location>
        <position position="8"/>
    </location>
</feature>
<keyword evidence="9 12" id="KW-0456">Lyase</keyword>
<dbReference type="UniPathway" id="UPA00031">
    <property type="reaction ID" value="UER00011"/>
</dbReference>
<evidence type="ECO:0000256" key="12">
    <source>
        <dbReference type="HAMAP-Rule" id="MF_01022"/>
    </source>
</evidence>
<protein>
    <recommendedName>
        <fullName evidence="12">Histidine biosynthesis bifunctional protein HisB</fullName>
    </recommendedName>
    <domain>
        <recommendedName>
            <fullName evidence="12">Histidinol-phosphatase</fullName>
            <ecNumber evidence="12">3.1.3.15</ecNumber>
        </recommendedName>
    </domain>
    <domain>
        <recommendedName>
            <fullName evidence="12">Imidazoleglycerol-phosphate dehydratase</fullName>
            <shortName evidence="12">IGPD</shortName>
            <ecNumber evidence="12">4.2.1.19</ecNumber>
        </recommendedName>
    </domain>
</protein>
<dbReference type="Gene3D" id="3.40.50.1000">
    <property type="entry name" value="HAD superfamily/HAD-like"/>
    <property type="match status" value="1"/>
</dbReference>
<feature type="region of interest" description="Imidazoleglycerol-phosphate dehydratase" evidence="12">
    <location>
        <begin position="192"/>
        <end position="382"/>
    </location>
</feature>
<dbReference type="EMBL" id="QSSV01000002">
    <property type="protein sequence ID" value="RGM15805.1"/>
    <property type="molecule type" value="Genomic_DNA"/>
</dbReference>
<dbReference type="InterPro" id="IPR023214">
    <property type="entry name" value="HAD_sf"/>
</dbReference>
<evidence type="ECO:0000256" key="3">
    <source>
        <dbReference type="ARBA" id="ARBA00022490"/>
    </source>
</evidence>
<comment type="similarity">
    <text evidence="12">In the C-terminal section; belongs to the imidazoleglycerol-phosphate dehydratase family.</text>
</comment>
<feature type="binding site" evidence="12">
    <location>
        <position position="10"/>
    </location>
    <ligand>
        <name>Mg(2+)</name>
        <dbReference type="ChEBI" id="CHEBI:18420"/>
    </ligand>
</feature>
<dbReference type="SUPFAM" id="SSF56784">
    <property type="entry name" value="HAD-like"/>
    <property type="match status" value="1"/>
</dbReference>
<dbReference type="GO" id="GO:0004401">
    <property type="term" value="F:histidinol-phosphatase activity"/>
    <property type="evidence" value="ECO:0007669"/>
    <property type="project" value="UniProtKB-UniRule"/>
</dbReference>
<comment type="catalytic activity">
    <reaction evidence="12">
        <text>D-erythro-1-(imidazol-4-yl)glycerol 3-phosphate = 3-(imidazol-4-yl)-2-oxopropyl phosphate + H2O</text>
        <dbReference type="Rhea" id="RHEA:11040"/>
        <dbReference type="ChEBI" id="CHEBI:15377"/>
        <dbReference type="ChEBI" id="CHEBI:57766"/>
        <dbReference type="ChEBI" id="CHEBI:58278"/>
        <dbReference type="EC" id="4.2.1.19"/>
    </reaction>
</comment>
<evidence type="ECO:0000256" key="6">
    <source>
        <dbReference type="ARBA" id="ARBA00022801"/>
    </source>
</evidence>
<dbReference type="NCBIfam" id="NF003937">
    <property type="entry name" value="PRK05446.1"/>
    <property type="match status" value="1"/>
</dbReference>
<dbReference type="Pfam" id="PF13242">
    <property type="entry name" value="Hydrolase_like"/>
    <property type="match status" value="1"/>
</dbReference>
<comment type="catalytic activity">
    <reaction evidence="11 12">
        <text>L-histidinol phosphate + H2O = L-histidinol + phosphate</text>
        <dbReference type="Rhea" id="RHEA:14465"/>
        <dbReference type="ChEBI" id="CHEBI:15377"/>
        <dbReference type="ChEBI" id="CHEBI:43474"/>
        <dbReference type="ChEBI" id="CHEBI:57699"/>
        <dbReference type="ChEBI" id="CHEBI:57980"/>
        <dbReference type="EC" id="3.1.3.15"/>
    </reaction>
</comment>
<evidence type="ECO:0000313" key="13">
    <source>
        <dbReference type="EMBL" id="RGM15805.1"/>
    </source>
</evidence>
<dbReference type="AlphaFoldDB" id="A0A3E4UT32"/>
<dbReference type="PROSITE" id="PS00955">
    <property type="entry name" value="IGP_DEHYDRATASE_2"/>
    <property type="match status" value="1"/>
</dbReference>
<feature type="region of interest" description="Histidinol-phosphatase" evidence="12">
    <location>
        <begin position="1"/>
        <end position="191"/>
    </location>
</feature>
<feature type="binding site" evidence="12">
    <location>
        <position position="130"/>
    </location>
    <ligand>
        <name>Mg(2+)</name>
        <dbReference type="ChEBI" id="CHEBI:18420"/>
    </ligand>
</feature>
<dbReference type="FunFam" id="3.30.230.40:FF:000001">
    <property type="entry name" value="Imidazoleglycerol-phosphate dehydratase HisB"/>
    <property type="match status" value="1"/>
</dbReference>
<dbReference type="Proteomes" id="UP000284161">
    <property type="component" value="Unassembled WGS sequence"/>
</dbReference>
<dbReference type="FunFam" id="3.30.230.40:FF:000003">
    <property type="entry name" value="Imidazoleglycerol-phosphate dehydratase HisB"/>
    <property type="match status" value="1"/>
</dbReference>
<dbReference type="RefSeq" id="WP_117740993.1">
    <property type="nucleotide sequence ID" value="NZ_QRUB01000003.1"/>
</dbReference>
<dbReference type="Gene3D" id="3.30.230.40">
    <property type="entry name" value="Imidazole glycerol phosphate dehydratase, domain 1"/>
    <property type="match status" value="2"/>
</dbReference>
<evidence type="ECO:0000256" key="4">
    <source>
        <dbReference type="ARBA" id="ARBA00022605"/>
    </source>
</evidence>
<evidence type="ECO:0000256" key="11">
    <source>
        <dbReference type="ARBA" id="ARBA00049158"/>
    </source>
</evidence>
<dbReference type="InterPro" id="IPR006543">
    <property type="entry name" value="Histidinol-phos"/>
</dbReference>
<keyword evidence="6 12" id="KW-0378">Hydrolase</keyword>
<sequence>MKKVLFIDRDGTLVIEPPVDYQLDSLEKLEFYPKVMRNLGFVRSRLDFEFVMVTNQDGLGTASFPEETFWPAHNLMMKTLEGEGIAFDDICIDRSMPENNAPTRKPRTGMLTKYLDNPEYDLANSFVIGDRATDVELAKNLGCRAILLQEDTNMLKPKSAGGEAACEGLEDVCVLATKDWDKVAEFLFAGERKAEVRRITKETDIYVAVNLDGNGHCDIHTGLGFFDHMLEQIGKHGGMDLTIHVKGDLEVDEHHTIEDTALSLGECLYQALGSKRGIERYGYALPMDDCLCQVCLDFGGRPWLVWDAAFKREKIGEMPTEMFLHFFKSLSDAARMNLNIKAEGQNEHHKIEGIFKALARALKMAVKRDIYHYELPSSKGVL</sequence>
<keyword evidence="4 12" id="KW-0028">Amino-acid biosynthesis</keyword>
<keyword evidence="7 12" id="KW-0460">Magnesium</keyword>
<dbReference type="InterPro" id="IPR038494">
    <property type="entry name" value="IGPD_sf"/>
</dbReference>
<evidence type="ECO:0000256" key="9">
    <source>
        <dbReference type="ARBA" id="ARBA00023239"/>
    </source>
</evidence>
<dbReference type="Proteomes" id="UP000261223">
    <property type="component" value="Unassembled WGS sequence"/>
</dbReference>
<dbReference type="EC" id="4.2.1.19" evidence="12"/>
<comment type="pathway">
    <text evidence="2 12">Amino-acid biosynthesis; L-histidine biosynthesis; L-histidine from 5-phospho-alpha-D-ribose 1-diphosphate: step 6/9.</text>
</comment>
<dbReference type="PROSITE" id="PS00954">
    <property type="entry name" value="IGP_DEHYDRATASE_1"/>
    <property type="match status" value="1"/>
</dbReference>
<dbReference type="HAMAP" id="MF_01022">
    <property type="entry name" value="Bifunc_HisB"/>
    <property type="match status" value="1"/>
</dbReference>